<accession>A0A9P0D934</accession>
<evidence type="ECO:0000313" key="2">
    <source>
        <dbReference type="Proteomes" id="UP001153636"/>
    </source>
</evidence>
<organism evidence="1 2">
    <name type="scientific">Psylliodes chrysocephalus</name>
    <dbReference type="NCBI Taxonomy" id="3402493"/>
    <lineage>
        <taxon>Eukaryota</taxon>
        <taxon>Metazoa</taxon>
        <taxon>Ecdysozoa</taxon>
        <taxon>Arthropoda</taxon>
        <taxon>Hexapoda</taxon>
        <taxon>Insecta</taxon>
        <taxon>Pterygota</taxon>
        <taxon>Neoptera</taxon>
        <taxon>Endopterygota</taxon>
        <taxon>Coleoptera</taxon>
        <taxon>Polyphaga</taxon>
        <taxon>Cucujiformia</taxon>
        <taxon>Chrysomeloidea</taxon>
        <taxon>Chrysomelidae</taxon>
        <taxon>Galerucinae</taxon>
        <taxon>Alticini</taxon>
        <taxon>Psylliodes</taxon>
    </lineage>
</organism>
<name>A0A9P0D934_9CUCU</name>
<sequence>MDIVAPESIRPHLKASTRKHILKRKKIGSTILIESPVILEKQRPEEDKRMKEAKKAHTASKVKAVQVVTNNLFADSTDTHVSMENLCDDESEVSDEFPESVVLK</sequence>
<reference evidence="1" key="1">
    <citation type="submission" date="2022-01" db="EMBL/GenBank/DDBJ databases">
        <authorList>
            <person name="King R."/>
        </authorList>
    </citation>
    <scope>NUCLEOTIDE SEQUENCE</scope>
</reference>
<proteinExistence type="predicted"/>
<protein>
    <submittedName>
        <fullName evidence="1">Uncharacterized protein</fullName>
    </submittedName>
</protein>
<keyword evidence="2" id="KW-1185">Reference proteome</keyword>
<evidence type="ECO:0000313" key="1">
    <source>
        <dbReference type="EMBL" id="CAH1112458.1"/>
    </source>
</evidence>
<dbReference type="Proteomes" id="UP001153636">
    <property type="component" value="Chromosome 6"/>
</dbReference>
<dbReference type="AlphaFoldDB" id="A0A9P0D934"/>
<dbReference type="EMBL" id="OV651818">
    <property type="protein sequence ID" value="CAH1112458.1"/>
    <property type="molecule type" value="Genomic_DNA"/>
</dbReference>
<gene>
    <name evidence="1" type="ORF">PSYICH_LOCUS12903</name>
</gene>